<evidence type="ECO:0008006" key="9">
    <source>
        <dbReference type="Google" id="ProtNLM"/>
    </source>
</evidence>
<evidence type="ECO:0000256" key="5">
    <source>
        <dbReference type="ARBA" id="ARBA00023136"/>
    </source>
</evidence>
<keyword evidence="2" id="KW-0813">Transport</keyword>
<sequence length="80" mass="8718">GLALTMAWVSNAISRPPAKRAAAIGIVNGFGNIGNLIGSFIWKVQWGPQYRQSMIIALCALAFSAFLSLVIRQMLVRENK</sequence>
<proteinExistence type="predicted"/>
<gene>
    <name evidence="7" type="ORF">M422DRAFT_81866</name>
</gene>
<dbReference type="PANTHER" id="PTHR43791">
    <property type="entry name" value="PERMEASE-RELATED"/>
    <property type="match status" value="1"/>
</dbReference>
<accession>A0A0C9V1J8</accession>
<evidence type="ECO:0000256" key="6">
    <source>
        <dbReference type="SAM" id="Phobius"/>
    </source>
</evidence>
<evidence type="ECO:0000256" key="1">
    <source>
        <dbReference type="ARBA" id="ARBA00004141"/>
    </source>
</evidence>
<dbReference type="Proteomes" id="UP000054279">
    <property type="component" value="Unassembled WGS sequence"/>
</dbReference>
<feature type="non-terminal residue" evidence="7">
    <location>
        <position position="1"/>
    </location>
</feature>
<dbReference type="SUPFAM" id="SSF103473">
    <property type="entry name" value="MFS general substrate transporter"/>
    <property type="match status" value="1"/>
</dbReference>
<evidence type="ECO:0000256" key="4">
    <source>
        <dbReference type="ARBA" id="ARBA00022989"/>
    </source>
</evidence>
<dbReference type="EMBL" id="KN837244">
    <property type="protein sequence ID" value="KIJ31340.1"/>
    <property type="molecule type" value="Genomic_DNA"/>
</dbReference>
<keyword evidence="3 6" id="KW-0812">Transmembrane</keyword>
<protein>
    <recommendedName>
        <fullName evidence="9">Major facilitator superfamily (MFS) profile domain-containing protein</fullName>
    </recommendedName>
</protein>
<keyword evidence="4 6" id="KW-1133">Transmembrane helix</keyword>
<dbReference type="HOGENOM" id="CLU_2596781_0_0_1"/>
<evidence type="ECO:0000256" key="2">
    <source>
        <dbReference type="ARBA" id="ARBA00022448"/>
    </source>
</evidence>
<dbReference type="PANTHER" id="PTHR43791:SF6">
    <property type="entry name" value="TRANSPORTER, PUTATIVE (AFU_ORTHOLOGUE AFUA_1G16690)-RELATED"/>
    <property type="match status" value="1"/>
</dbReference>
<evidence type="ECO:0000256" key="3">
    <source>
        <dbReference type="ARBA" id="ARBA00022692"/>
    </source>
</evidence>
<feature type="transmembrane region" description="Helical" evidence="6">
    <location>
        <begin position="21"/>
        <end position="42"/>
    </location>
</feature>
<dbReference type="Gene3D" id="1.20.1250.20">
    <property type="entry name" value="MFS general substrate transporter like domains"/>
    <property type="match status" value="1"/>
</dbReference>
<reference evidence="7 8" key="1">
    <citation type="submission" date="2014-06" db="EMBL/GenBank/DDBJ databases">
        <title>Evolutionary Origins and Diversification of the Mycorrhizal Mutualists.</title>
        <authorList>
            <consortium name="DOE Joint Genome Institute"/>
            <consortium name="Mycorrhizal Genomics Consortium"/>
            <person name="Kohler A."/>
            <person name="Kuo A."/>
            <person name="Nagy L.G."/>
            <person name="Floudas D."/>
            <person name="Copeland A."/>
            <person name="Barry K.W."/>
            <person name="Cichocki N."/>
            <person name="Veneault-Fourrey C."/>
            <person name="LaButti K."/>
            <person name="Lindquist E.A."/>
            <person name="Lipzen A."/>
            <person name="Lundell T."/>
            <person name="Morin E."/>
            <person name="Murat C."/>
            <person name="Riley R."/>
            <person name="Ohm R."/>
            <person name="Sun H."/>
            <person name="Tunlid A."/>
            <person name="Henrissat B."/>
            <person name="Grigoriev I.V."/>
            <person name="Hibbett D.S."/>
            <person name="Martin F."/>
        </authorList>
    </citation>
    <scope>NUCLEOTIDE SEQUENCE [LARGE SCALE GENOMIC DNA]</scope>
    <source>
        <strain evidence="7 8">SS14</strain>
    </source>
</reference>
<dbReference type="AlphaFoldDB" id="A0A0C9V1J8"/>
<evidence type="ECO:0000313" key="7">
    <source>
        <dbReference type="EMBL" id="KIJ31340.1"/>
    </source>
</evidence>
<comment type="subcellular location">
    <subcellularLocation>
        <location evidence="1">Membrane</location>
        <topology evidence="1">Multi-pass membrane protein</topology>
    </subcellularLocation>
</comment>
<name>A0A0C9V1J8_SPHS4</name>
<dbReference type="GO" id="GO:0022857">
    <property type="term" value="F:transmembrane transporter activity"/>
    <property type="evidence" value="ECO:0007669"/>
    <property type="project" value="TreeGrafter"/>
</dbReference>
<keyword evidence="8" id="KW-1185">Reference proteome</keyword>
<feature type="transmembrane region" description="Helical" evidence="6">
    <location>
        <begin position="54"/>
        <end position="71"/>
    </location>
</feature>
<keyword evidence="5 6" id="KW-0472">Membrane</keyword>
<dbReference type="GO" id="GO:0016020">
    <property type="term" value="C:membrane"/>
    <property type="evidence" value="ECO:0007669"/>
    <property type="project" value="UniProtKB-SubCell"/>
</dbReference>
<dbReference type="InterPro" id="IPR036259">
    <property type="entry name" value="MFS_trans_sf"/>
</dbReference>
<organism evidence="7 8">
    <name type="scientific">Sphaerobolus stellatus (strain SS14)</name>
    <dbReference type="NCBI Taxonomy" id="990650"/>
    <lineage>
        <taxon>Eukaryota</taxon>
        <taxon>Fungi</taxon>
        <taxon>Dikarya</taxon>
        <taxon>Basidiomycota</taxon>
        <taxon>Agaricomycotina</taxon>
        <taxon>Agaricomycetes</taxon>
        <taxon>Phallomycetidae</taxon>
        <taxon>Geastrales</taxon>
        <taxon>Sphaerobolaceae</taxon>
        <taxon>Sphaerobolus</taxon>
    </lineage>
</organism>
<evidence type="ECO:0000313" key="8">
    <source>
        <dbReference type="Proteomes" id="UP000054279"/>
    </source>
</evidence>
<dbReference type="OrthoDB" id="2985014at2759"/>
<feature type="non-terminal residue" evidence="7">
    <location>
        <position position="80"/>
    </location>
</feature>